<dbReference type="AlphaFoldDB" id="A0A926QKV8"/>
<protein>
    <submittedName>
        <fullName evidence="1">Uncharacterized protein</fullName>
    </submittedName>
</protein>
<reference evidence="1" key="1">
    <citation type="submission" date="2020-09" db="EMBL/GenBank/DDBJ databases">
        <title>Draft Genome Sequence of Paenibacillus sp. WST5.</title>
        <authorList>
            <person name="Bao Z."/>
        </authorList>
    </citation>
    <scope>NUCLEOTIDE SEQUENCE</scope>
    <source>
        <strain evidence="1">WST5</strain>
    </source>
</reference>
<evidence type="ECO:0000313" key="1">
    <source>
        <dbReference type="EMBL" id="MBD0382198.1"/>
    </source>
</evidence>
<sequence>MKKRRSTVLVSPGKDVTLYIPTDTRPEVIDYMNQLKADGMFSHGIMDILTRYILQDRAITALSERDAMANDSGSYLDETAVDLTGSFEDQGDHESIVEPAAISQNNFSLDQIFRQAGRNAGKLLNDIEN</sequence>
<dbReference type="EMBL" id="JACVVD010000006">
    <property type="protein sequence ID" value="MBD0382198.1"/>
    <property type="molecule type" value="Genomic_DNA"/>
</dbReference>
<accession>A0A926QKV8</accession>
<organism evidence="1 2">
    <name type="scientific">Paenibacillus sedimenti</name>
    <dbReference type="NCBI Taxonomy" id="2770274"/>
    <lineage>
        <taxon>Bacteria</taxon>
        <taxon>Bacillati</taxon>
        <taxon>Bacillota</taxon>
        <taxon>Bacilli</taxon>
        <taxon>Bacillales</taxon>
        <taxon>Paenibacillaceae</taxon>
        <taxon>Paenibacillus</taxon>
    </lineage>
</organism>
<dbReference type="RefSeq" id="WP_188175972.1">
    <property type="nucleotide sequence ID" value="NZ_JACVVD010000006.1"/>
</dbReference>
<name>A0A926QKV8_9BACL</name>
<comment type="caution">
    <text evidence="1">The sequence shown here is derived from an EMBL/GenBank/DDBJ whole genome shotgun (WGS) entry which is preliminary data.</text>
</comment>
<gene>
    <name evidence="1" type="ORF">ICC18_18940</name>
</gene>
<proteinExistence type="predicted"/>
<dbReference type="Proteomes" id="UP000650466">
    <property type="component" value="Unassembled WGS sequence"/>
</dbReference>
<evidence type="ECO:0000313" key="2">
    <source>
        <dbReference type="Proteomes" id="UP000650466"/>
    </source>
</evidence>
<keyword evidence="2" id="KW-1185">Reference proteome</keyword>